<comment type="caution">
    <text evidence="10">The sequence shown here is derived from an EMBL/GenBank/DDBJ whole genome shotgun (WGS) entry which is preliminary data.</text>
</comment>
<dbReference type="PANTHER" id="PTHR37461">
    <property type="entry name" value="ANTI-SIGMA-K FACTOR RSKA"/>
    <property type="match status" value="1"/>
</dbReference>
<keyword evidence="4" id="KW-0812">Transmembrane</keyword>
<evidence type="ECO:0000256" key="2">
    <source>
        <dbReference type="ARBA" id="ARBA00004236"/>
    </source>
</evidence>
<evidence type="ECO:0000256" key="5">
    <source>
        <dbReference type="ARBA" id="ARBA00022989"/>
    </source>
</evidence>
<dbReference type="PANTHER" id="PTHR37461:SF1">
    <property type="entry name" value="ANTI-SIGMA-K FACTOR RSKA"/>
    <property type="match status" value="1"/>
</dbReference>
<evidence type="ECO:0000259" key="9">
    <source>
        <dbReference type="Pfam" id="PF10099"/>
    </source>
</evidence>
<evidence type="ECO:0000256" key="7">
    <source>
        <dbReference type="ARBA" id="ARBA00029829"/>
    </source>
</evidence>
<dbReference type="InterPro" id="IPR051474">
    <property type="entry name" value="Anti-sigma-K/W_factor"/>
</dbReference>
<evidence type="ECO:0000256" key="4">
    <source>
        <dbReference type="ARBA" id="ARBA00022692"/>
    </source>
</evidence>
<keyword evidence="3" id="KW-1003">Cell membrane</keyword>
<feature type="domain" description="Anti-sigma K factor RskA C-terminal" evidence="9">
    <location>
        <begin position="96"/>
        <end position="271"/>
    </location>
</feature>
<evidence type="ECO:0000256" key="1">
    <source>
        <dbReference type="ARBA" id="ARBA00004167"/>
    </source>
</evidence>
<protein>
    <recommendedName>
        <fullName evidence="8">Regulator of SigK</fullName>
    </recommendedName>
    <alternativeName>
        <fullName evidence="7">Sigma-K anti-sigma factor RskA</fullName>
    </alternativeName>
</protein>
<sequence length="280" mass="30030">MITERHEELAALHALGLLDGNDRSAFESELSGSQEFQGLVASLAEPTAALALAAPSIPVPAGLKASVLAACTPSSETDRPAPAATVEFPLWRYVPWAAAAAFALSTTWFATQAFSFRSQNDSLRAQQRLDQIAYESARNQLAERSLVAEQMITELGQRLQRSENLARLKVSALASLAGNTAEARAIAVWDPEQQAGLLTFEKLPAIADEQDYQIWVIDPAYQNPVNGGVFHVARDGSVSLAFRPDQPVTRATAFAISLEKKGGVPKAEGPIVLLGKLPEI</sequence>
<dbReference type="InterPro" id="IPR041916">
    <property type="entry name" value="Anti_sigma_zinc_sf"/>
</dbReference>
<evidence type="ECO:0000313" key="10">
    <source>
        <dbReference type="EMBL" id="RXK56011.1"/>
    </source>
</evidence>
<evidence type="ECO:0000313" key="11">
    <source>
        <dbReference type="Proteomes" id="UP000290218"/>
    </source>
</evidence>
<accession>A0A4Q1CAU8</accession>
<dbReference type="GO" id="GO:0016989">
    <property type="term" value="F:sigma factor antagonist activity"/>
    <property type="evidence" value="ECO:0007669"/>
    <property type="project" value="TreeGrafter"/>
</dbReference>
<evidence type="ECO:0000256" key="8">
    <source>
        <dbReference type="ARBA" id="ARBA00030803"/>
    </source>
</evidence>
<proteinExistence type="predicted"/>
<dbReference type="InterPro" id="IPR018764">
    <property type="entry name" value="RskA_C"/>
</dbReference>
<keyword evidence="6" id="KW-0472">Membrane</keyword>
<dbReference type="EMBL" id="SDHX01000001">
    <property type="protein sequence ID" value="RXK56011.1"/>
    <property type="molecule type" value="Genomic_DNA"/>
</dbReference>
<gene>
    <name evidence="10" type="ORF">ESB00_09070</name>
</gene>
<dbReference type="Pfam" id="PF10099">
    <property type="entry name" value="RskA_C"/>
    <property type="match status" value="1"/>
</dbReference>
<evidence type="ECO:0000256" key="6">
    <source>
        <dbReference type="ARBA" id="ARBA00023136"/>
    </source>
</evidence>
<dbReference type="RefSeq" id="WP_129047378.1">
    <property type="nucleotide sequence ID" value="NZ_SDHX01000001.1"/>
</dbReference>
<dbReference type="Proteomes" id="UP000290218">
    <property type="component" value="Unassembled WGS sequence"/>
</dbReference>
<dbReference type="OrthoDB" id="190230at2"/>
<evidence type="ECO:0000256" key="3">
    <source>
        <dbReference type="ARBA" id="ARBA00022475"/>
    </source>
</evidence>
<name>A0A4Q1CAU8_9BACT</name>
<keyword evidence="5" id="KW-1133">Transmembrane helix</keyword>
<organism evidence="10 11">
    <name type="scientific">Oleiharenicola lentus</name>
    <dbReference type="NCBI Taxonomy" id="2508720"/>
    <lineage>
        <taxon>Bacteria</taxon>
        <taxon>Pseudomonadati</taxon>
        <taxon>Verrucomicrobiota</taxon>
        <taxon>Opitutia</taxon>
        <taxon>Opitutales</taxon>
        <taxon>Opitutaceae</taxon>
        <taxon>Oleiharenicola</taxon>
    </lineage>
</organism>
<keyword evidence="11" id="KW-1185">Reference proteome</keyword>
<comment type="subcellular location">
    <subcellularLocation>
        <location evidence="2">Cell membrane</location>
    </subcellularLocation>
    <subcellularLocation>
        <location evidence="1">Membrane</location>
        <topology evidence="1">Single-pass membrane protein</topology>
    </subcellularLocation>
</comment>
<reference evidence="10 11" key="1">
    <citation type="submission" date="2019-01" db="EMBL/GenBank/DDBJ databases">
        <title>Lacunisphaera sp. strain TWA-58.</title>
        <authorList>
            <person name="Chen W.-M."/>
        </authorList>
    </citation>
    <scope>NUCLEOTIDE SEQUENCE [LARGE SCALE GENOMIC DNA]</scope>
    <source>
        <strain evidence="10 11">TWA-58</strain>
    </source>
</reference>
<dbReference type="AlphaFoldDB" id="A0A4Q1CAU8"/>
<dbReference type="GO" id="GO:0006417">
    <property type="term" value="P:regulation of translation"/>
    <property type="evidence" value="ECO:0007669"/>
    <property type="project" value="TreeGrafter"/>
</dbReference>
<dbReference type="GO" id="GO:0005886">
    <property type="term" value="C:plasma membrane"/>
    <property type="evidence" value="ECO:0007669"/>
    <property type="project" value="UniProtKB-SubCell"/>
</dbReference>
<dbReference type="Gene3D" id="1.10.10.1320">
    <property type="entry name" value="Anti-sigma factor, zinc-finger domain"/>
    <property type="match status" value="1"/>
</dbReference>